<dbReference type="GO" id="GO:0016020">
    <property type="term" value="C:membrane"/>
    <property type="evidence" value="ECO:0007669"/>
    <property type="project" value="UniProtKB-SubCell"/>
</dbReference>
<dbReference type="EMBL" id="BLLF01000206">
    <property type="protein sequence ID" value="GFH09060.1"/>
    <property type="molecule type" value="Genomic_DNA"/>
</dbReference>
<feature type="domain" description="Polycystin cation channel PKD1/PKD2" evidence="7">
    <location>
        <begin position="1130"/>
        <end position="1281"/>
    </location>
</feature>
<feature type="transmembrane region" description="Helical" evidence="6">
    <location>
        <begin position="1187"/>
        <end position="1209"/>
    </location>
</feature>
<keyword evidence="9" id="KW-1185">Reference proteome</keyword>
<feature type="transmembrane region" description="Helical" evidence="6">
    <location>
        <begin position="1147"/>
        <end position="1166"/>
    </location>
</feature>
<keyword evidence="4 6" id="KW-0472">Membrane</keyword>
<feature type="transmembrane region" description="Helical" evidence="6">
    <location>
        <begin position="1071"/>
        <end position="1092"/>
    </location>
</feature>
<evidence type="ECO:0000313" key="8">
    <source>
        <dbReference type="EMBL" id="GFH09060.1"/>
    </source>
</evidence>
<evidence type="ECO:0000256" key="2">
    <source>
        <dbReference type="ARBA" id="ARBA00022692"/>
    </source>
</evidence>
<feature type="coiled-coil region" evidence="5">
    <location>
        <begin position="1452"/>
        <end position="1486"/>
    </location>
</feature>
<gene>
    <name evidence="8" type="ORF">HaLaN_04133</name>
</gene>
<dbReference type="Gene3D" id="1.10.287.70">
    <property type="match status" value="1"/>
</dbReference>
<evidence type="ECO:0000256" key="6">
    <source>
        <dbReference type="SAM" id="Phobius"/>
    </source>
</evidence>
<evidence type="ECO:0000313" key="9">
    <source>
        <dbReference type="Proteomes" id="UP000485058"/>
    </source>
</evidence>
<name>A0A699YFV8_HAELA</name>
<sequence length="1503" mass="166355">MASTGDVYAWLTGVLAELMQQTSWNLCPTQTVYNASCYYSSDITFNRLSGSQTQTIFDAPDGEWDLTLRRDIFMKTRGAVRDFNQTQAVSLYYRVYLAALSALAEQNTEMLLLSQAVSIGSMSLLNYTKSMLVASNATTADFFYQQLINATCGCYNTPLNASTTWGSSGMLLKAFNNSAGGIMSWPDYQTAVCAANNAASPLFYEVVQQNMTSTGTLLAPGSIVPTGVNVTLVNNTVMTTNVTSFCATVLGNLQNWRANMTSTMQQLMIDRRLGDGRTTGKVATRNTIFNNLRNNIISQWPELFDPIFTVPLGTVATLPISASNTNNVTVLPSARVDILQTQFVAGVFYATQPQPAFLNITRRSIYTPDITMPDMATRAVARIVEVRAQQLETLGIRILHDPTYNYSYPDITVEDLLLAFGSALNTPDPYYSQPLCNTTSQQAANCTPVLLSDNQTTVFLSNFSLPWANNSALNLTKWGAGVGLQTAYNLTWWQGNTTAYLSCNLDSRAPEYQGTCMAMPVSCNATGNESTPYNCTNLQQPATGALLQGNVSDTLYRSQCEVPCDRQTDCNAICECYNNCDSNQICQCQACSTMNEASNDQQFQDILSGLPVSTSNPLAAISAPTFGRRLQQASPPDPVLSQLQAVTAQVSSVNSQQATIQSQMIALQAQVDQANQLARQRANDNRLIDLIQASRQDINAGNTAVNAKLDEIIGKQNQSLALAESASQALSAIAGLAQKQLAAQQALESAVQNQLSAIKVATYQGIISVTQALSLWKRARRDRALTFKTAKLANIPCNSLPKADYLFQLENGNIVDNTTARERYIGLTNRVISGLLLHQYRTNDTNCTDSKFSKIQQICTGPTTIRSFGVDPVFKRGTSLYTPDFDDINGTMVTNWYNCSLLNSATYNMPFLNKTVNAAPYCAELYNSQNLPYAFHYFPLPDREPGFPAFFDINLAAADALTWERYLEEGLFLDQNTRQLTAQLVTYNAPLRIFGYFQAEFYFSDGGSIKITYQLHTVRVELYNSSEDTTRYAFEVILSMWIFGMMAFTLYQIAMTQKEQKNFLIYFSHGWNWITLGSNALLTSCMVIWWIFVVRYARKFDTSLRHDVYNSLQPQANFLALAAGGANLEAVNEDVLRLKALIDMLNWYFALNGINILLLIARVLKLMDFQPRLGVVTRSLWLAGPDLIHFAIVAGMVFVGYAMMAHLIFGNAIEKFQTFGDSVNTCFECLLGNIDVNADLRALGGLQSVAGALFFWSFELLVYMVLLNFLLAIIVDAFSEVKEKTHETVGIHTELWQLGRDKWRSMMGLCSTNYISDDKLGNLLKQWAGDGDDAERKEAQADVQKLLTILNEDLDEEDLRNVLMECLKDAPGQEDAAAKPPPPRTGLARFLPQRRKVVATPHEVAQAAKYIVDRFGEPEKVEEELISAYPGSLDGEHGDGDAPAFSKTPAIMDRDNEQLHAALKKLDEVQRELADGQRNLLSGQRQLAEQQAKLVGLMNTENS</sequence>
<organism evidence="8 9">
    <name type="scientific">Haematococcus lacustris</name>
    <name type="common">Green alga</name>
    <name type="synonym">Haematococcus pluvialis</name>
    <dbReference type="NCBI Taxonomy" id="44745"/>
    <lineage>
        <taxon>Eukaryota</taxon>
        <taxon>Viridiplantae</taxon>
        <taxon>Chlorophyta</taxon>
        <taxon>core chlorophytes</taxon>
        <taxon>Chlorophyceae</taxon>
        <taxon>CS clade</taxon>
        <taxon>Chlamydomonadales</taxon>
        <taxon>Haematococcaceae</taxon>
        <taxon>Haematococcus</taxon>
    </lineage>
</organism>
<accession>A0A699YFV8</accession>
<keyword evidence="2 6" id="KW-0812">Transmembrane</keyword>
<feature type="transmembrane region" description="Helical" evidence="6">
    <location>
        <begin position="1032"/>
        <end position="1051"/>
    </location>
</feature>
<protein>
    <submittedName>
        <fullName evidence="8">PKD_channel domain-containing protein</fullName>
    </submittedName>
</protein>
<evidence type="ECO:0000256" key="3">
    <source>
        <dbReference type="ARBA" id="ARBA00022989"/>
    </source>
</evidence>
<proteinExistence type="predicted"/>
<reference evidence="8 9" key="1">
    <citation type="submission" date="2020-02" db="EMBL/GenBank/DDBJ databases">
        <title>Draft genome sequence of Haematococcus lacustris strain NIES-144.</title>
        <authorList>
            <person name="Morimoto D."/>
            <person name="Nakagawa S."/>
            <person name="Yoshida T."/>
            <person name="Sawayama S."/>
        </authorList>
    </citation>
    <scope>NUCLEOTIDE SEQUENCE [LARGE SCALE GENOMIC DNA]</scope>
    <source>
        <strain evidence="8 9">NIES-144</strain>
    </source>
</reference>
<feature type="transmembrane region" description="Helical" evidence="6">
    <location>
        <begin position="1253"/>
        <end position="1275"/>
    </location>
</feature>
<comment type="subcellular location">
    <subcellularLocation>
        <location evidence="1">Membrane</location>
        <topology evidence="1">Multi-pass membrane protein</topology>
    </subcellularLocation>
</comment>
<evidence type="ECO:0000256" key="4">
    <source>
        <dbReference type="ARBA" id="ARBA00023136"/>
    </source>
</evidence>
<keyword evidence="3 6" id="KW-1133">Transmembrane helix</keyword>
<dbReference type="InterPro" id="IPR051223">
    <property type="entry name" value="Polycystin"/>
</dbReference>
<dbReference type="Proteomes" id="UP000485058">
    <property type="component" value="Unassembled WGS sequence"/>
</dbReference>
<dbReference type="PANTHER" id="PTHR10877:SF183">
    <property type="entry name" value="AT14535P-RELATED"/>
    <property type="match status" value="1"/>
</dbReference>
<comment type="caution">
    <text evidence="8">The sequence shown here is derived from an EMBL/GenBank/DDBJ whole genome shotgun (WGS) entry which is preliminary data.</text>
</comment>
<keyword evidence="5" id="KW-0175">Coiled coil</keyword>
<dbReference type="PANTHER" id="PTHR10877">
    <property type="entry name" value="POLYCYSTIN FAMILY MEMBER"/>
    <property type="match status" value="1"/>
</dbReference>
<evidence type="ECO:0000256" key="1">
    <source>
        <dbReference type="ARBA" id="ARBA00004141"/>
    </source>
</evidence>
<evidence type="ECO:0000256" key="5">
    <source>
        <dbReference type="SAM" id="Coils"/>
    </source>
</evidence>
<dbReference type="InterPro" id="IPR013122">
    <property type="entry name" value="PKD1_2_channel"/>
</dbReference>
<dbReference type="Pfam" id="PF08016">
    <property type="entry name" value="PKD_channel"/>
    <property type="match status" value="1"/>
</dbReference>
<evidence type="ECO:0000259" key="7">
    <source>
        <dbReference type="Pfam" id="PF08016"/>
    </source>
</evidence>